<name>A0A0F9QM73_9ZZZZ</name>
<proteinExistence type="predicted"/>
<comment type="caution">
    <text evidence="1">The sequence shown here is derived from an EMBL/GenBank/DDBJ whole genome shotgun (WGS) entry which is preliminary data.</text>
</comment>
<organism evidence="1">
    <name type="scientific">marine sediment metagenome</name>
    <dbReference type="NCBI Taxonomy" id="412755"/>
    <lineage>
        <taxon>unclassified sequences</taxon>
        <taxon>metagenomes</taxon>
        <taxon>ecological metagenomes</taxon>
    </lineage>
</organism>
<reference evidence="1" key="1">
    <citation type="journal article" date="2015" name="Nature">
        <title>Complex archaea that bridge the gap between prokaryotes and eukaryotes.</title>
        <authorList>
            <person name="Spang A."/>
            <person name="Saw J.H."/>
            <person name="Jorgensen S.L."/>
            <person name="Zaremba-Niedzwiedzka K."/>
            <person name="Martijn J."/>
            <person name="Lind A.E."/>
            <person name="van Eijk R."/>
            <person name="Schleper C."/>
            <person name="Guy L."/>
            <person name="Ettema T.J."/>
        </authorList>
    </citation>
    <scope>NUCLEOTIDE SEQUENCE</scope>
</reference>
<protein>
    <submittedName>
        <fullName evidence="1">Uncharacterized protein</fullName>
    </submittedName>
</protein>
<accession>A0A0F9QM73</accession>
<evidence type="ECO:0000313" key="1">
    <source>
        <dbReference type="EMBL" id="KKN14206.1"/>
    </source>
</evidence>
<dbReference type="AlphaFoldDB" id="A0A0F9QM73"/>
<dbReference type="EMBL" id="LAZR01003842">
    <property type="protein sequence ID" value="KKN14206.1"/>
    <property type="molecule type" value="Genomic_DNA"/>
</dbReference>
<gene>
    <name evidence="1" type="ORF">LCGC14_0998410</name>
</gene>
<sequence>MSDVMVDRADVFQYLDGLRESGDTNMFGAGPYVETEFNISRQTARDLVSEWMKTFDERHPA</sequence>